<sequence length="157" mass="17119">MPARLSREIDAAASPYDGIVVIGGSNDLWKGDESAIWDSLCELYKRVQASSSSAILGMVTLPPFEPAVFDWLSFTGIGQLTETTRLAVNERVREEAGRCPNAFLVDLDALCGTEESCMERPDGLHFTSRGYHRLGEEVASTLQAAHSTRAPDTDLRS</sequence>
<dbReference type="SUPFAM" id="SSF52266">
    <property type="entry name" value="SGNH hydrolase"/>
    <property type="match status" value="1"/>
</dbReference>
<protein>
    <recommendedName>
        <fullName evidence="1">SGNH hydrolase-type esterase domain-containing protein</fullName>
    </recommendedName>
</protein>
<dbReference type="AlphaFoldDB" id="A0A7S0PYL5"/>
<feature type="domain" description="SGNH hydrolase-type esterase" evidence="1">
    <location>
        <begin position="8"/>
        <end position="132"/>
    </location>
</feature>
<organism evidence="2">
    <name type="scientific">Coccolithus braarudii</name>
    <dbReference type="NCBI Taxonomy" id="221442"/>
    <lineage>
        <taxon>Eukaryota</taxon>
        <taxon>Haptista</taxon>
        <taxon>Haptophyta</taxon>
        <taxon>Prymnesiophyceae</taxon>
        <taxon>Coccolithales</taxon>
        <taxon>Coccolithaceae</taxon>
        <taxon>Coccolithus</taxon>
    </lineage>
</organism>
<reference evidence="2" key="1">
    <citation type="submission" date="2021-01" db="EMBL/GenBank/DDBJ databases">
        <authorList>
            <person name="Corre E."/>
            <person name="Pelletier E."/>
            <person name="Niang G."/>
            <person name="Scheremetjew M."/>
            <person name="Finn R."/>
            <person name="Kale V."/>
            <person name="Holt S."/>
            <person name="Cochrane G."/>
            <person name="Meng A."/>
            <person name="Brown T."/>
            <person name="Cohen L."/>
        </authorList>
    </citation>
    <scope>NUCLEOTIDE SEQUENCE</scope>
    <source>
        <strain evidence="2">PLY182g</strain>
    </source>
</reference>
<evidence type="ECO:0000313" key="2">
    <source>
        <dbReference type="EMBL" id="CAD8599321.1"/>
    </source>
</evidence>
<dbReference type="InterPro" id="IPR013830">
    <property type="entry name" value="SGNH_hydro"/>
</dbReference>
<dbReference type="CDD" id="cd00229">
    <property type="entry name" value="SGNH_hydrolase"/>
    <property type="match status" value="1"/>
</dbReference>
<dbReference type="InterPro" id="IPR036514">
    <property type="entry name" value="SGNH_hydro_sf"/>
</dbReference>
<accession>A0A7S0PYL5</accession>
<gene>
    <name evidence="2" type="ORF">CPEL01642_LOCUS2651</name>
</gene>
<dbReference type="EMBL" id="HBEY01005453">
    <property type="protein sequence ID" value="CAD8599321.1"/>
    <property type="molecule type" value="Transcribed_RNA"/>
</dbReference>
<name>A0A7S0PYL5_9EUKA</name>
<dbReference type="Gene3D" id="3.40.50.1110">
    <property type="entry name" value="SGNH hydrolase"/>
    <property type="match status" value="1"/>
</dbReference>
<dbReference type="Pfam" id="PF13472">
    <property type="entry name" value="Lipase_GDSL_2"/>
    <property type="match status" value="1"/>
</dbReference>
<evidence type="ECO:0000259" key="1">
    <source>
        <dbReference type="Pfam" id="PF13472"/>
    </source>
</evidence>
<proteinExistence type="predicted"/>